<reference evidence="2" key="1">
    <citation type="submission" date="2016-11" db="EMBL/GenBank/DDBJ databases">
        <authorList>
            <person name="Varghese N."/>
            <person name="Submissions S."/>
        </authorList>
    </citation>
    <scope>NUCLEOTIDE SEQUENCE [LARGE SCALE GENOMIC DNA]</scope>
    <source>
        <strain evidence="2">DSM 17957</strain>
    </source>
</reference>
<dbReference type="Proteomes" id="UP000184536">
    <property type="component" value="Unassembled WGS sequence"/>
</dbReference>
<proteinExistence type="predicted"/>
<keyword evidence="2" id="KW-1185">Reference proteome</keyword>
<dbReference type="AlphaFoldDB" id="A0A1M6EUI6"/>
<gene>
    <name evidence="1" type="ORF">SAMN02745975_00832</name>
</gene>
<evidence type="ECO:0000313" key="2">
    <source>
        <dbReference type="Proteomes" id="UP000184536"/>
    </source>
</evidence>
<evidence type="ECO:0000313" key="1">
    <source>
        <dbReference type="EMBL" id="SHI89078.1"/>
    </source>
</evidence>
<sequence length="83" mass="9506">MSCCLEILSGPFAPLPIWISGRRLHIQGNIKEGIWDYAQAAREAEEGEKREILLALETIGKIHKSTQNWLKKKTMVEKIINNF</sequence>
<accession>A0A1M6EUI6</accession>
<dbReference type="STRING" id="1121919.SAMN02745975_00832"/>
<dbReference type="EMBL" id="FQZV01000009">
    <property type="protein sequence ID" value="SHI89078.1"/>
    <property type="molecule type" value="Genomic_DNA"/>
</dbReference>
<name>A0A1M6EUI6_9FIRM</name>
<organism evidence="1 2">
    <name type="scientific">Geosporobacter subterraneus DSM 17957</name>
    <dbReference type="NCBI Taxonomy" id="1121919"/>
    <lineage>
        <taxon>Bacteria</taxon>
        <taxon>Bacillati</taxon>
        <taxon>Bacillota</taxon>
        <taxon>Clostridia</taxon>
        <taxon>Peptostreptococcales</taxon>
        <taxon>Thermotaleaceae</taxon>
        <taxon>Geosporobacter</taxon>
    </lineage>
</organism>
<protein>
    <submittedName>
        <fullName evidence="1">Uncharacterized protein</fullName>
    </submittedName>
</protein>